<proteinExistence type="predicted"/>
<keyword evidence="3" id="KW-1185">Reference proteome</keyword>
<dbReference type="InterPro" id="IPR021741">
    <property type="entry name" value="DUF3311"/>
</dbReference>
<dbReference type="Proteomes" id="UP000616779">
    <property type="component" value="Unassembled WGS sequence"/>
</dbReference>
<feature type="transmembrane region" description="Helical" evidence="1">
    <location>
        <begin position="34"/>
        <end position="54"/>
    </location>
</feature>
<protein>
    <submittedName>
        <fullName evidence="2">DUF3311 domain-containing protein</fullName>
    </submittedName>
</protein>
<gene>
    <name evidence="2" type="ORF">GC098_02900</name>
</gene>
<keyword evidence="1" id="KW-0472">Membrane</keyword>
<evidence type="ECO:0000313" key="3">
    <source>
        <dbReference type="Proteomes" id="UP000616779"/>
    </source>
</evidence>
<keyword evidence="1" id="KW-1133">Transmembrane helix</keyword>
<dbReference type="RefSeq" id="WP_171640826.1">
    <property type="nucleotide sequence ID" value="NZ_WHOA01000019.1"/>
</dbReference>
<dbReference type="Pfam" id="PF11755">
    <property type="entry name" value="DUF3311"/>
    <property type="match status" value="1"/>
</dbReference>
<organism evidence="2 3">
    <name type="scientific">Paenibacillus phytorum</name>
    <dbReference type="NCBI Taxonomy" id="2654977"/>
    <lineage>
        <taxon>Bacteria</taxon>
        <taxon>Bacillati</taxon>
        <taxon>Bacillota</taxon>
        <taxon>Bacilli</taxon>
        <taxon>Bacillales</taxon>
        <taxon>Paenibacillaceae</taxon>
        <taxon>Paenibacillus</taxon>
    </lineage>
</organism>
<reference evidence="2 3" key="1">
    <citation type="submission" date="2019-10" db="EMBL/GenBank/DDBJ databases">
        <title>Description of Paenibacillus terrestris sp. nov.</title>
        <authorList>
            <person name="Carlier A."/>
            <person name="Qi S."/>
        </authorList>
    </citation>
    <scope>NUCLEOTIDE SEQUENCE [LARGE SCALE GENOMIC DNA]</scope>
    <source>
        <strain evidence="2 3">LMG 31458</strain>
    </source>
</reference>
<evidence type="ECO:0000313" key="2">
    <source>
        <dbReference type="EMBL" id="NOU70393.1"/>
    </source>
</evidence>
<dbReference type="EMBL" id="WHOA01000019">
    <property type="protein sequence ID" value="NOU70393.1"/>
    <property type="molecule type" value="Genomic_DNA"/>
</dbReference>
<sequence>MKLIHFLALLPFVGMLVLLPLVNKVQPFILGMPFILFWVVLWAVLSSACLGLIYKLDPANATEGGEE</sequence>
<accession>A0ABX1XPB8</accession>
<evidence type="ECO:0000256" key="1">
    <source>
        <dbReference type="SAM" id="Phobius"/>
    </source>
</evidence>
<comment type="caution">
    <text evidence="2">The sequence shown here is derived from an EMBL/GenBank/DDBJ whole genome shotgun (WGS) entry which is preliminary data.</text>
</comment>
<dbReference type="PANTHER" id="PTHR40034:SF1">
    <property type="entry name" value="BSL5891 PROTEIN"/>
    <property type="match status" value="1"/>
</dbReference>
<dbReference type="PANTHER" id="PTHR40034">
    <property type="entry name" value="BSL5891 PROTEIN"/>
    <property type="match status" value="1"/>
</dbReference>
<name>A0ABX1XPB8_9BACL</name>
<keyword evidence="1" id="KW-0812">Transmembrane</keyword>